<dbReference type="CDD" id="cd21865">
    <property type="entry name" value="DEUBAD_NFRKB"/>
    <property type="match status" value="1"/>
</dbReference>
<feature type="region of interest" description="Disordered" evidence="3">
    <location>
        <begin position="540"/>
        <end position="564"/>
    </location>
</feature>
<evidence type="ECO:0000313" key="5">
    <source>
        <dbReference type="EMBL" id="KAJ6686989.1"/>
    </source>
</evidence>
<dbReference type="OrthoDB" id="70874at2759"/>
<dbReference type="GO" id="GO:0031011">
    <property type="term" value="C:Ino80 complex"/>
    <property type="evidence" value="ECO:0007669"/>
    <property type="project" value="InterPro"/>
</dbReference>
<feature type="domain" description="DEUBAD" evidence="4">
    <location>
        <begin position="88"/>
        <end position="199"/>
    </location>
</feature>
<sequence>MAADQRRNRLNGVSLAGCSSWEPYRTKKKRKSKHDLNEKSLISLEWDGNRKKVVAKREQIGISQRDLRPFIDYVPQYHNLLADVFPVPREIFELKNLTEVLSNEVWQTHLSENERNYLTQFLPTGPGTEEVVEALLSGDNFRFGNPLLRWGASLCSGNLHPDAVLCQEQSLKADKKTYYSKLQDYHNDMIMYLQELKGTWESSKDPEKEVLQNTWRRSRSDADERVFPFDNESKFHDLGENLVVTSESCSLVAEEKASSSDNQNSPETRGGEFQKELADLVWDTSFLLYYLLTSTYTPEVMPLQAHVGNLIFEKGSMKEKRRKPLVASDDATPGKGDKIRKRNIYHSDGAKYMSYLKISKKQLQLVKNMKQSGKSIQSKSLNCVLGDFDTLHVQPYEEFVKEEHKKLLEHWMQLVHKDLPTAYAIWRERQFQRQEITKSMEQEMEGKLKHPVEYLEKDGHETVLLDQGDQGANKHETNLEDVQEQNHEIMLHGQNDHGTRYQESDISDNGNSGSISPQDQSPHHISSFSVGQELDPVDVNMENNHAHSNSNSDEASPHVSEYSGSMHAADAPINQGIPISSSGGDVWSSVSIPTSYYDAAANHEYTSTGGLSLPHQVNEEQRSRLIGLETEVNEEDAGKDLLHGQPDGGSFSSYPNHDRSGLLQSLFRSQAILPYHNEQKQNRLDFQSPNGVIMQDGQFTGHLQGQLQPSLSLEQGQKRHTEDYLQQNISEGIYSEGGGFLIPRQVNNAPPVNLQDWNVNPARMPARIQSHLNDGGLLTQNWFSGEHQVRGDWTGAGGPSVSSQSIGSNADQSLFSVLSQCNQLHTRNPINQLRSGSPVNQRSSGPFDLVGSAEQFVLPRTYGMVSGVTPRINNTLPQAVHPLDYYGGHDTVSSLMPDDMGWMTLPQNSALHDPVGKPHLRLREETFELNAMQYLQKCKSS</sequence>
<feature type="region of interest" description="Disordered" evidence="3">
    <location>
        <begin position="498"/>
        <end position="526"/>
    </location>
</feature>
<feature type="compositionally biased region" description="Polar residues" evidence="3">
    <location>
        <begin position="507"/>
        <end position="526"/>
    </location>
</feature>
<dbReference type="PANTHER" id="PTHR13052">
    <property type="entry name" value="NFRKB-RELATED"/>
    <property type="match status" value="1"/>
</dbReference>
<evidence type="ECO:0000256" key="3">
    <source>
        <dbReference type="SAM" id="MobiDB-lite"/>
    </source>
</evidence>
<organism evidence="5 6">
    <name type="scientific">Salix purpurea</name>
    <name type="common">Purple osier willow</name>
    <dbReference type="NCBI Taxonomy" id="77065"/>
    <lineage>
        <taxon>Eukaryota</taxon>
        <taxon>Viridiplantae</taxon>
        <taxon>Streptophyta</taxon>
        <taxon>Embryophyta</taxon>
        <taxon>Tracheophyta</taxon>
        <taxon>Spermatophyta</taxon>
        <taxon>Magnoliopsida</taxon>
        <taxon>eudicotyledons</taxon>
        <taxon>Gunneridae</taxon>
        <taxon>Pentapetalae</taxon>
        <taxon>rosids</taxon>
        <taxon>fabids</taxon>
        <taxon>Malpighiales</taxon>
        <taxon>Salicaceae</taxon>
        <taxon>Saliceae</taxon>
        <taxon>Salix</taxon>
    </lineage>
</organism>
<dbReference type="AlphaFoldDB" id="A0A9Q0SR28"/>
<gene>
    <name evidence="5" type="ORF">OIU79_016684</name>
</gene>
<evidence type="ECO:0000256" key="1">
    <source>
        <dbReference type="ARBA" id="ARBA00004123"/>
    </source>
</evidence>
<dbReference type="InterPro" id="IPR044867">
    <property type="entry name" value="DEUBAD_dom"/>
</dbReference>
<evidence type="ECO:0000313" key="6">
    <source>
        <dbReference type="Proteomes" id="UP001151532"/>
    </source>
</evidence>
<name>A0A9Q0SR28_SALPP</name>
<dbReference type="PROSITE" id="PS51916">
    <property type="entry name" value="DEUBAD"/>
    <property type="match status" value="1"/>
</dbReference>
<evidence type="ECO:0000256" key="2">
    <source>
        <dbReference type="ARBA" id="ARBA00023242"/>
    </source>
</evidence>
<reference evidence="5" key="2">
    <citation type="journal article" date="2023" name="Int. J. Mol. Sci.">
        <title>De Novo Assembly and Annotation of 11 Diverse Shrub Willow (Salix) Genomes Reveals Novel Gene Organization in Sex-Linked Regions.</title>
        <authorList>
            <person name="Hyden B."/>
            <person name="Feng K."/>
            <person name="Yates T.B."/>
            <person name="Jawdy S."/>
            <person name="Cereghino C."/>
            <person name="Smart L.B."/>
            <person name="Muchero W."/>
        </authorList>
    </citation>
    <scope>NUCLEOTIDE SEQUENCE</scope>
    <source>
        <tissue evidence="5">Shoot tip</tissue>
    </source>
</reference>
<proteinExistence type="predicted"/>
<feature type="compositionally biased region" description="Polar residues" evidence="3">
    <location>
        <begin position="541"/>
        <end position="554"/>
    </location>
</feature>
<keyword evidence="6" id="KW-1185">Reference proteome</keyword>
<dbReference type="EMBL" id="JAPFFK010000019">
    <property type="protein sequence ID" value="KAJ6686989.1"/>
    <property type="molecule type" value="Genomic_DNA"/>
</dbReference>
<dbReference type="Proteomes" id="UP001151532">
    <property type="component" value="Chromosome 2"/>
</dbReference>
<comment type="caution">
    <text evidence="5">The sequence shown here is derived from an EMBL/GenBank/DDBJ whole genome shotgun (WGS) entry which is preliminary data.</text>
</comment>
<accession>A0A9Q0SR28</accession>
<comment type="subcellular location">
    <subcellularLocation>
        <location evidence="1">Nucleus</location>
    </subcellularLocation>
</comment>
<dbReference type="InterPro" id="IPR024867">
    <property type="entry name" value="NFRKB"/>
</dbReference>
<keyword evidence="2" id="KW-0539">Nucleus</keyword>
<dbReference type="PANTHER" id="PTHR13052:SF2">
    <property type="entry name" value="NUCLEAR FACTOR KAPPA-B-BINDING PROTEIN"/>
    <property type="match status" value="1"/>
</dbReference>
<reference evidence="5" key="1">
    <citation type="submission" date="2022-11" db="EMBL/GenBank/DDBJ databases">
        <authorList>
            <person name="Hyden B.L."/>
            <person name="Feng K."/>
            <person name="Yates T."/>
            <person name="Jawdy S."/>
            <person name="Smart L.B."/>
            <person name="Muchero W."/>
        </authorList>
    </citation>
    <scope>NUCLEOTIDE SEQUENCE</scope>
    <source>
        <tissue evidence="5">Shoot tip</tissue>
    </source>
</reference>
<evidence type="ECO:0000259" key="4">
    <source>
        <dbReference type="PROSITE" id="PS51916"/>
    </source>
</evidence>
<protein>
    <submittedName>
        <fullName evidence="5">NFRKB-RELATED</fullName>
    </submittedName>
</protein>